<dbReference type="CDD" id="cd06467">
    <property type="entry name" value="p23_NUDC_like"/>
    <property type="match status" value="1"/>
</dbReference>
<dbReference type="OrthoDB" id="428655at2759"/>
<dbReference type="PANTHER" id="PTHR21664:SF1">
    <property type="entry name" value="NUDC DOMAIN-CONTAINING PROTEIN 1"/>
    <property type="match status" value="1"/>
</dbReference>
<organism evidence="7 8">
    <name type="scientific">Coemansia guatemalensis</name>
    <dbReference type="NCBI Taxonomy" id="2761395"/>
    <lineage>
        <taxon>Eukaryota</taxon>
        <taxon>Fungi</taxon>
        <taxon>Fungi incertae sedis</taxon>
        <taxon>Zoopagomycota</taxon>
        <taxon>Kickxellomycotina</taxon>
        <taxon>Kickxellomycetes</taxon>
        <taxon>Kickxellales</taxon>
        <taxon>Kickxellaceae</taxon>
        <taxon>Coemansia</taxon>
    </lineage>
</organism>
<feature type="domain" description="CS" evidence="6">
    <location>
        <begin position="335"/>
        <end position="430"/>
    </location>
</feature>
<reference evidence="7" key="1">
    <citation type="submission" date="2022-07" db="EMBL/GenBank/DDBJ databases">
        <title>Phylogenomic reconstructions and comparative analyses of Kickxellomycotina fungi.</title>
        <authorList>
            <person name="Reynolds N.K."/>
            <person name="Stajich J.E."/>
            <person name="Barry K."/>
            <person name="Grigoriev I.V."/>
            <person name="Crous P."/>
            <person name="Smith M.E."/>
        </authorList>
    </citation>
    <scope>NUCLEOTIDE SEQUENCE</scope>
    <source>
        <strain evidence="7">NRRL 1565</strain>
    </source>
</reference>
<dbReference type="AlphaFoldDB" id="A0A9W8LP73"/>
<evidence type="ECO:0000256" key="1">
    <source>
        <dbReference type="ARBA" id="ARBA00004123"/>
    </source>
</evidence>
<dbReference type="Gene3D" id="2.60.40.790">
    <property type="match status" value="1"/>
</dbReference>
<dbReference type="InterPro" id="IPR037895">
    <property type="entry name" value="NUDCD1"/>
</dbReference>
<keyword evidence="5" id="KW-0539">Nucleus</keyword>
<name>A0A9W8LP73_9FUNG</name>
<dbReference type="InterPro" id="IPR007052">
    <property type="entry name" value="CS_dom"/>
</dbReference>
<accession>A0A9W8LP73</accession>
<evidence type="ECO:0000256" key="4">
    <source>
        <dbReference type="ARBA" id="ARBA00022490"/>
    </source>
</evidence>
<proteinExistence type="predicted"/>
<dbReference type="InterPro" id="IPR008978">
    <property type="entry name" value="HSP20-like_chaperone"/>
</dbReference>
<evidence type="ECO:0000313" key="8">
    <source>
        <dbReference type="Proteomes" id="UP001140094"/>
    </source>
</evidence>
<comment type="subcellular location">
    <subcellularLocation>
        <location evidence="2">Cytoplasm</location>
    </subcellularLocation>
    <subcellularLocation>
        <location evidence="1">Nucleus</location>
    </subcellularLocation>
</comment>
<evidence type="ECO:0000256" key="2">
    <source>
        <dbReference type="ARBA" id="ARBA00004496"/>
    </source>
</evidence>
<evidence type="ECO:0000256" key="3">
    <source>
        <dbReference type="ARBA" id="ARBA00018915"/>
    </source>
</evidence>
<keyword evidence="4" id="KW-0963">Cytoplasm</keyword>
<dbReference type="GO" id="GO:0005737">
    <property type="term" value="C:cytoplasm"/>
    <property type="evidence" value="ECO:0007669"/>
    <property type="project" value="UniProtKB-SubCell"/>
</dbReference>
<dbReference type="SUPFAM" id="SSF49764">
    <property type="entry name" value="HSP20-like chaperones"/>
    <property type="match status" value="1"/>
</dbReference>
<dbReference type="PANTHER" id="PTHR21664">
    <property type="entry name" value="CHRONIC MYELOGENOUS LEUKEMIA TUMOR ANTIGEN 66"/>
    <property type="match status" value="1"/>
</dbReference>
<gene>
    <name evidence="7" type="ORF">H4R20_005890</name>
</gene>
<evidence type="ECO:0000259" key="6">
    <source>
        <dbReference type="PROSITE" id="PS51203"/>
    </source>
</evidence>
<protein>
    <recommendedName>
        <fullName evidence="3">NudC domain-containing protein 1</fullName>
    </recommendedName>
</protein>
<feature type="non-terminal residue" evidence="7">
    <location>
        <position position="510"/>
    </location>
</feature>
<dbReference type="GO" id="GO:0005634">
    <property type="term" value="C:nucleus"/>
    <property type="evidence" value="ECO:0007669"/>
    <property type="project" value="UniProtKB-SubCell"/>
</dbReference>
<comment type="caution">
    <text evidence="7">The sequence shown here is derived from an EMBL/GenBank/DDBJ whole genome shotgun (WGS) entry which is preliminary data.</text>
</comment>
<evidence type="ECO:0000256" key="5">
    <source>
        <dbReference type="ARBA" id="ARBA00023242"/>
    </source>
</evidence>
<dbReference type="Proteomes" id="UP001140094">
    <property type="component" value="Unassembled WGS sequence"/>
</dbReference>
<evidence type="ECO:0000313" key="7">
    <source>
        <dbReference type="EMBL" id="KAJ2795401.1"/>
    </source>
</evidence>
<keyword evidence="8" id="KW-1185">Reference proteome</keyword>
<dbReference type="PROSITE" id="PS51203">
    <property type="entry name" value="CS"/>
    <property type="match status" value="1"/>
</dbReference>
<dbReference type="EMBL" id="JANBUO010002206">
    <property type="protein sequence ID" value="KAJ2795401.1"/>
    <property type="molecule type" value="Genomic_DNA"/>
</dbReference>
<dbReference type="Pfam" id="PF04969">
    <property type="entry name" value="CS"/>
    <property type="match status" value="1"/>
</dbReference>
<sequence length="510" mass="56742">MAYRVIEFRADPTLLNPSFDGYKLQLPDDEDSSTKGAINTYQLHSAPVEPQRLPNNALLTYDEVYSRIHYNHLFPGPRQKTVIYIDQDRQVILVEFFKEAPPRFCKIFDIPHCISTNVYLGYPGAYSLGNDMVLIFDGVESMYVLRRMYEDSNSGEHWRAAGVFEIGMGRVAAGPQNGKGPRIMHYILSASLAQSSEGGSVIRLHTCCRIDKEAGYAGEGESIATGSKDLGSAQSDQHRAVPTFCVQAIQINGIFDDILGISTERTSSSMQADIVHLDTSVIHTLHTHSIPVYCEFLDTGRYVLGVKGGVVLDDTELKRQLSSLSDPMSPAAHHMQSEPYYWTQTSSDVTVCIELPVPIKASQILCELSRTSLSLHFDTSAGDLASHTYNRAQFCDSIVADESVWTLENGRILTLYLQKEHEGARWATVFANDDGVLETMDSNEFAVIRERLEKYTAADYEPHGQRAPLMQPFLDQDTGGDMDQLEETSDMAVMFSVRSWNTGEAEASSV</sequence>